<dbReference type="EMBL" id="VKHP01000049">
    <property type="protein sequence ID" value="NEU97078.1"/>
    <property type="molecule type" value="Genomic_DNA"/>
</dbReference>
<accession>A0A6P1BF62</accession>
<organism evidence="2 3">
    <name type="scientific">Bradyrhizobium uaiense</name>
    <dbReference type="NCBI Taxonomy" id="2594946"/>
    <lineage>
        <taxon>Bacteria</taxon>
        <taxon>Pseudomonadati</taxon>
        <taxon>Pseudomonadota</taxon>
        <taxon>Alphaproteobacteria</taxon>
        <taxon>Hyphomicrobiales</taxon>
        <taxon>Nitrobacteraceae</taxon>
        <taxon>Bradyrhizobium</taxon>
    </lineage>
</organism>
<keyword evidence="3" id="KW-1185">Reference proteome</keyword>
<reference evidence="2 3" key="1">
    <citation type="journal article" date="2020" name="Arch. Microbiol.">
        <title>Bradyrhizobium uaiense sp. nov., a new highly efficient cowpea symbiont.</title>
        <authorList>
            <person name="Cabral Michel D."/>
            <person name="Azarias Guimaraes A."/>
            <person name="Martins da Costa E."/>
            <person name="Soares de Carvalho T."/>
            <person name="Balsanelli E."/>
            <person name="Willems A."/>
            <person name="Maltempi de Souza E."/>
            <person name="de Souza Moreira F.M."/>
        </authorList>
    </citation>
    <scope>NUCLEOTIDE SEQUENCE [LARGE SCALE GENOMIC DNA]</scope>
    <source>
        <strain evidence="2 3">UFLA 03-164</strain>
    </source>
</reference>
<sequence>MSRYFTHGIVLGIALAAATVVQAQTRPPVGGVNSAPGAMIFYVAHGAPDACGPGCSDWIAAEGAVQWDTYKRLLAILDRQNGRKLPVVINVKPGSDLTVAASLGRILRGRGIDAAVAATEVEACGGKSEEECFALKRPGGPLDAKEKLSSVACELACVLMLAGGVHRIVPPGNRVVLTAKMQIYDRLAPNVSAEHRESLTSIFTEQFRRYLGEMGIDHELLDVTVSKAGGRYVEIPASEWSRLHLVTQ</sequence>
<dbReference type="RefSeq" id="WP_163154158.1">
    <property type="nucleotide sequence ID" value="NZ_VKHP01000049.1"/>
</dbReference>
<keyword evidence="1" id="KW-0732">Signal</keyword>
<protein>
    <submittedName>
        <fullName evidence="2">Uncharacterized protein</fullName>
    </submittedName>
</protein>
<name>A0A6P1BF62_9BRAD</name>
<evidence type="ECO:0000256" key="1">
    <source>
        <dbReference type="SAM" id="SignalP"/>
    </source>
</evidence>
<evidence type="ECO:0000313" key="3">
    <source>
        <dbReference type="Proteomes" id="UP000468531"/>
    </source>
</evidence>
<dbReference type="AlphaFoldDB" id="A0A6P1BF62"/>
<gene>
    <name evidence="2" type="ORF">FNJ47_14845</name>
</gene>
<evidence type="ECO:0000313" key="2">
    <source>
        <dbReference type="EMBL" id="NEU97078.1"/>
    </source>
</evidence>
<comment type="caution">
    <text evidence="2">The sequence shown here is derived from an EMBL/GenBank/DDBJ whole genome shotgun (WGS) entry which is preliminary data.</text>
</comment>
<feature type="signal peptide" evidence="1">
    <location>
        <begin position="1"/>
        <end position="23"/>
    </location>
</feature>
<dbReference type="Proteomes" id="UP000468531">
    <property type="component" value="Unassembled WGS sequence"/>
</dbReference>
<proteinExistence type="predicted"/>
<feature type="chain" id="PRO_5027101104" evidence="1">
    <location>
        <begin position="24"/>
        <end position="248"/>
    </location>
</feature>